<feature type="transmembrane region" description="Helical" evidence="1">
    <location>
        <begin position="21"/>
        <end position="39"/>
    </location>
</feature>
<evidence type="ECO:0000313" key="3">
    <source>
        <dbReference type="Proteomes" id="UP000239872"/>
    </source>
</evidence>
<evidence type="ECO:0000313" key="2">
    <source>
        <dbReference type="EMBL" id="PQJ09304.1"/>
    </source>
</evidence>
<dbReference type="AlphaFoldDB" id="A0A2S7SRD0"/>
<sequence length="113" mass="12352">MNLMKEIVNFVAGQYFQHKELLITLGIGGACGLIAQMIAPGKGLGIVPTIVIGIIGCYAGKFFLVEYITFVDNKMLKEFIAGIGATTVLMVVLNVLRLAEPKHKDKTKWRNNA</sequence>
<dbReference type="PROSITE" id="PS51257">
    <property type="entry name" value="PROKAR_LIPOPROTEIN"/>
    <property type="match status" value="1"/>
</dbReference>
<dbReference type="Proteomes" id="UP000239872">
    <property type="component" value="Unassembled WGS sequence"/>
</dbReference>
<evidence type="ECO:0008006" key="4">
    <source>
        <dbReference type="Google" id="ProtNLM"/>
    </source>
</evidence>
<accession>A0A2S7SRD0</accession>
<keyword evidence="3" id="KW-1185">Reference proteome</keyword>
<feature type="transmembrane region" description="Helical" evidence="1">
    <location>
        <begin position="79"/>
        <end position="99"/>
    </location>
</feature>
<name>A0A2S7SRD0_9BACT</name>
<feature type="transmembrane region" description="Helical" evidence="1">
    <location>
        <begin position="45"/>
        <end position="67"/>
    </location>
</feature>
<gene>
    <name evidence="2" type="ORF">CJD36_018825</name>
</gene>
<dbReference type="RefSeq" id="WP_105040754.1">
    <property type="nucleotide sequence ID" value="NZ_PPSL01000006.1"/>
</dbReference>
<evidence type="ECO:0000256" key="1">
    <source>
        <dbReference type="SAM" id="Phobius"/>
    </source>
</evidence>
<protein>
    <recommendedName>
        <fullName evidence="4">GlsB/YeaQ/YmgE family stress response membrane protein</fullName>
    </recommendedName>
</protein>
<organism evidence="2 3">
    <name type="scientific">Flavipsychrobacter stenotrophus</name>
    <dbReference type="NCBI Taxonomy" id="2077091"/>
    <lineage>
        <taxon>Bacteria</taxon>
        <taxon>Pseudomonadati</taxon>
        <taxon>Bacteroidota</taxon>
        <taxon>Chitinophagia</taxon>
        <taxon>Chitinophagales</taxon>
        <taxon>Chitinophagaceae</taxon>
        <taxon>Flavipsychrobacter</taxon>
    </lineage>
</organism>
<keyword evidence="1" id="KW-0812">Transmembrane</keyword>
<reference evidence="2 3" key="1">
    <citation type="submission" date="2018-01" db="EMBL/GenBank/DDBJ databases">
        <title>A novel member of the phylum Bacteroidetes isolated from glacier ice.</title>
        <authorList>
            <person name="Liu Q."/>
            <person name="Xin Y.-H."/>
        </authorList>
    </citation>
    <scope>NUCLEOTIDE SEQUENCE [LARGE SCALE GENOMIC DNA]</scope>
    <source>
        <strain evidence="2 3">RB1R16</strain>
    </source>
</reference>
<keyword evidence="1" id="KW-0472">Membrane</keyword>
<proteinExistence type="predicted"/>
<dbReference type="EMBL" id="PPSL01000006">
    <property type="protein sequence ID" value="PQJ09304.1"/>
    <property type="molecule type" value="Genomic_DNA"/>
</dbReference>
<comment type="caution">
    <text evidence="2">The sequence shown here is derived from an EMBL/GenBank/DDBJ whole genome shotgun (WGS) entry which is preliminary data.</text>
</comment>
<keyword evidence="1" id="KW-1133">Transmembrane helix</keyword>